<keyword evidence="10" id="KW-1185">Reference proteome</keyword>
<keyword evidence="3 8" id="KW-0812">Transmembrane</keyword>
<evidence type="ECO:0000256" key="6">
    <source>
        <dbReference type="ARBA" id="ARBA00023136"/>
    </source>
</evidence>
<proteinExistence type="inferred from homology"/>
<reference evidence="11" key="2">
    <citation type="submission" date="2020-12" db="UniProtKB">
        <authorList>
            <consortium name="WormBaseParasite"/>
        </authorList>
    </citation>
    <scope>IDENTIFICATION</scope>
</reference>
<evidence type="ECO:0000313" key="9">
    <source>
        <dbReference type="EMBL" id="CEF66922.1"/>
    </source>
</evidence>
<dbReference type="GeneID" id="36379287"/>
<feature type="transmembrane region" description="Helical" evidence="8">
    <location>
        <begin position="202"/>
        <end position="219"/>
    </location>
</feature>
<protein>
    <submittedName>
        <fullName evidence="9 11">Transmembrane protein 194 family-containing protein</fullName>
    </submittedName>
</protein>
<dbReference type="STRING" id="34506.A0A090LAY7"/>
<evidence type="ECO:0000256" key="4">
    <source>
        <dbReference type="ARBA" id="ARBA00022729"/>
    </source>
</evidence>
<dbReference type="OrthoDB" id="509138at2759"/>
<dbReference type="AlphaFoldDB" id="A0A090LAY7"/>
<keyword evidence="7" id="KW-0539">Nucleus</keyword>
<dbReference type="GO" id="GO:0005637">
    <property type="term" value="C:nuclear inner membrane"/>
    <property type="evidence" value="ECO:0007669"/>
    <property type="project" value="UniProtKB-SubCell"/>
</dbReference>
<comment type="similarity">
    <text evidence="2">Belongs to the NEMP family.</text>
</comment>
<sequence length="439" mass="51670">MYYYFNWFSFKGIVLLFIFTTLNHSVKSIILNELTEKPHLHNVIEAGKFTIYVHTLNESPFSYALGDVYVHLNVPRDKYTIFIGESYDEIRKQYVDHTNNLIDFQSFLKRNSNFTGLPLTKKSYIGILSDVNYSIKAIHLRYNFYRFVAFFVGIFLFYKARDIVKTETFFYSTGIATGLFISIFVVVFIMYRFMPKKTSATVMYFGGWGFVSFVLSIFWDEIKSMIYNNFLYFQFYVGIVVILVLAIFYKNGPPQNVRTINLIQWSFQLISLLLVFFSSQLLSFSITILIILLILNFLLSPAKVIAGKLNVTRKKLFPSPIKPRQFLTMEEYDKEGEDYTRQELEKLRKFCSSPEADAWRIVSRIKESKKLAEFVHDDEDPVTYIGFREDDFDTDSSDDFSDEFVQEQIELLKTSLKKKAAKKQKYPYRRYNNDVEDDI</sequence>
<name>A0A090LAY7_STRRB</name>
<keyword evidence="5 8" id="KW-1133">Transmembrane helix</keyword>
<evidence type="ECO:0000256" key="7">
    <source>
        <dbReference type="ARBA" id="ARBA00023242"/>
    </source>
</evidence>
<evidence type="ECO:0000256" key="3">
    <source>
        <dbReference type="ARBA" id="ARBA00022692"/>
    </source>
</evidence>
<gene>
    <name evidence="9 11 12" type="ORF">SRAE_2000158800</name>
</gene>
<evidence type="ECO:0000256" key="8">
    <source>
        <dbReference type="SAM" id="Phobius"/>
    </source>
</evidence>
<dbReference type="InterPro" id="IPR019358">
    <property type="entry name" value="NEMP_fam"/>
</dbReference>
<evidence type="ECO:0000313" key="11">
    <source>
        <dbReference type="WBParaSite" id="SRAE_2000158800.1"/>
    </source>
</evidence>
<evidence type="ECO:0000256" key="2">
    <source>
        <dbReference type="ARBA" id="ARBA00005748"/>
    </source>
</evidence>
<dbReference type="PANTHER" id="PTHR13598:SF1">
    <property type="entry name" value="AT07567P-RELATED"/>
    <property type="match status" value="1"/>
</dbReference>
<comment type="subcellular location">
    <subcellularLocation>
        <location evidence="1">Nucleus inner membrane</location>
        <topology evidence="1">Multi-pass membrane protein</topology>
        <orientation evidence="1">Nucleoplasmic side</orientation>
    </subcellularLocation>
</comment>
<dbReference type="Proteomes" id="UP000035682">
    <property type="component" value="Unplaced"/>
</dbReference>
<keyword evidence="6 8" id="KW-0472">Membrane</keyword>
<evidence type="ECO:0000313" key="12">
    <source>
        <dbReference type="WormBase" id="SRAE_2000158800"/>
    </source>
</evidence>
<reference evidence="9 10" key="1">
    <citation type="submission" date="2014-09" db="EMBL/GenBank/DDBJ databases">
        <authorList>
            <person name="Martin A.A."/>
        </authorList>
    </citation>
    <scope>NUCLEOTIDE SEQUENCE</scope>
    <source>
        <strain evidence="10">ED321</strain>
        <strain evidence="9">ED321 Heterogonic</strain>
    </source>
</reference>
<dbReference type="WBParaSite" id="SRAE_2000158800.1">
    <property type="protein sequence ID" value="SRAE_2000158800.1"/>
    <property type="gene ID" value="WBGene00261793"/>
</dbReference>
<accession>A0A090LAY7</accession>
<organism evidence="9">
    <name type="scientific">Strongyloides ratti</name>
    <name type="common">Parasitic roundworm</name>
    <dbReference type="NCBI Taxonomy" id="34506"/>
    <lineage>
        <taxon>Eukaryota</taxon>
        <taxon>Metazoa</taxon>
        <taxon>Ecdysozoa</taxon>
        <taxon>Nematoda</taxon>
        <taxon>Chromadorea</taxon>
        <taxon>Rhabditida</taxon>
        <taxon>Tylenchina</taxon>
        <taxon>Panagrolaimomorpha</taxon>
        <taxon>Strongyloidoidea</taxon>
        <taxon>Strongyloididae</taxon>
        <taxon>Strongyloides</taxon>
    </lineage>
</organism>
<feature type="transmembrane region" description="Helical" evidence="8">
    <location>
        <begin position="231"/>
        <end position="249"/>
    </location>
</feature>
<feature type="transmembrane region" description="Helical" evidence="8">
    <location>
        <begin position="6"/>
        <end position="22"/>
    </location>
</feature>
<dbReference type="WormBase" id="SRAE_2000158800">
    <property type="protein sequence ID" value="SRP07296"/>
    <property type="gene ID" value="WBGene00261793"/>
</dbReference>
<dbReference type="CTD" id="36379287"/>
<dbReference type="OMA" id="FLFPQCQ"/>
<dbReference type="EMBL" id="LN609529">
    <property type="protein sequence ID" value="CEF66922.1"/>
    <property type="molecule type" value="Genomic_DNA"/>
</dbReference>
<dbReference type="RefSeq" id="XP_024506122.1">
    <property type="nucleotide sequence ID" value="XM_024652557.1"/>
</dbReference>
<feature type="transmembrane region" description="Helical" evidence="8">
    <location>
        <begin position="170"/>
        <end position="190"/>
    </location>
</feature>
<dbReference type="Pfam" id="PF10225">
    <property type="entry name" value="NEMP"/>
    <property type="match status" value="1"/>
</dbReference>
<evidence type="ECO:0000256" key="5">
    <source>
        <dbReference type="ARBA" id="ARBA00022989"/>
    </source>
</evidence>
<evidence type="ECO:0000313" key="10">
    <source>
        <dbReference type="Proteomes" id="UP000035682"/>
    </source>
</evidence>
<evidence type="ECO:0000256" key="1">
    <source>
        <dbReference type="ARBA" id="ARBA00004575"/>
    </source>
</evidence>
<dbReference type="PANTHER" id="PTHR13598">
    <property type="entry name" value="AT07567P-RELATED"/>
    <property type="match status" value="1"/>
</dbReference>
<feature type="transmembrane region" description="Helical" evidence="8">
    <location>
        <begin position="142"/>
        <end position="158"/>
    </location>
</feature>
<keyword evidence="4" id="KW-0732">Signal</keyword>